<comment type="caution">
    <text evidence="2">The sequence shown here is derived from an EMBL/GenBank/DDBJ whole genome shotgun (WGS) entry which is preliminary data.</text>
</comment>
<evidence type="ECO:0000256" key="1">
    <source>
        <dbReference type="SAM" id="MobiDB-lite"/>
    </source>
</evidence>
<dbReference type="Proteomes" id="UP000176192">
    <property type="component" value="Unassembled WGS sequence"/>
</dbReference>
<name>A0A1F6Y888_9BACT</name>
<evidence type="ECO:0000313" key="2">
    <source>
        <dbReference type="EMBL" id="OGJ02624.1"/>
    </source>
</evidence>
<feature type="region of interest" description="Disordered" evidence="1">
    <location>
        <begin position="1"/>
        <end position="23"/>
    </location>
</feature>
<protein>
    <submittedName>
        <fullName evidence="2">Uncharacterized protein</fullName>
    </submittedName>
</protein>
<reference evidence="2 3" key="1">
    <citation type="journal article" date="2016" name="Nat. Commun.">
        <title>Thousands of microbial genomes shed light on interconnected biogeochemical processes in an aquifer system.</title>
        <authorList>
            <person name="Anantharaman K."/>
            <person name="Brown C.T."/>
            <person name="Hug L.A."/>
            <person name="Sharon I."/>
            <person name="Castelle C.J."/>
            <person name="Probst A.J."/>
            <person name="Thomas B.C."/>
            <person name="Singh A."/>
            <person name="Wilkins M.J."/>
            <person name="Karaoz U."/>
            <person name="Brodie E.L."/>
            <person name="Williams K.H."/>
            <person name="Hubbard S.S."/>
            <person name="Banfield J.F."/>
        </authorList>
    </citation>
    <scope>NUCLEOTIDE SEQUENCE [LARGE SCALE GENOMIC DNA]</scope>
</reference>
<sequence length="251" mass="27822">MDKKVNKVKKEEGSTTKRTRSGGFPTVSLQEAINIIKKGSDAGWDMSKDTFARAIGGSTAKSGAFLVKLGSLRDFGLIERGGNIQYTQLAREIVAPKTDSTIELQDKIKEVFFKSDVFKMLYEKIKDGPGESSIATIANLGVHDFRISVLKKDIFAQNFVLSAKYANLLEDSSDGKVKIVKENHQNEQEENDPFSGFSIPSRIKTTEGSENYIFSDSGSGWVLNIKTSKPRTSEIRNKLAELSELLEKNNK</sequence>
<proteinExistence type="predicted"/>
<accession>A0A1F6Y888</accession>
<feature type="compositionally biased region" description="Basic and acidic residues" evidence="1">
    <location>
        <begin position="1"/>
        <end position="15"/>
    </location>
</feature>
<gene>
    <name evidence="2" type="ORF">A3G06_01110</name>
</gene>
<organism evidence="2 3">
    <name type="scientific">Candidatus Nomurabacteria bacterium RIFCSPLOWO2_12_FULL_46_14</name>
    <dbReference type="NCBI Taxonomy" id="1801797"/>
    <lineage>
        <taxon>Bacteria</taxon>
        <taxon>Candidatus Nomuraibacteriota</taxon>
    </lineage>
</organism>
<dbReference type="AlphaFoldDB" id="A0A1F6Y888"/>
<evidence type="ECO:0000313" key="3">
    <source>
        <dbReference type="Proteomes" id="UP000176192"/>
    </source>
</evidence>
<dbReference type="EMBL" id="MFVV01000038">
    <property type="protein sequence ID" value="OGJ02624.1"/>
    <property type="molecule type" value="Genomic_DNA"/>
</dbReference>
<dbReference type="STRING" id="1801797.A3G06_01110"/>